<dbReference type="GO" id="GO:0000160">
    <property type="term" value="P:phosphorelay signal transduction system"/>
    <property type="evidence" value="ECO:0007669"/>
    <property type="project" value="UniProtKB-KW"/>
</dbReference>
<evidence type="ECO:0000313" key="8">
    <source>
        <dbReference type="Proteomes" id="UP000886800"/>
    </source>
</evidence>
<keyword evidence="3" id="KW-0808">Transferase</keyword>
<keyword evidence="5" id="KW-0902">Two-component regulatory system</keyword>
<dbReference type="PANTHER" id="PTHR43711:SF1">
    <property type="entry name" value="HISTIDINE KINASE 1"/>
    <property type="match status" value="1"/>
</dbReference>
<reference evidence="7" key="2">
    <citation type="submission" date="2021-04" db="EMBL/GenBank/DDBJ databases">
        <authorList>
            <person name="Gilroy R."/>
        </authorList>
    </citation>
    <scope>NUCLEOTIDE SEQUENCE</scope>
    <source>
        <strain evidence="7">CHK188-5543</strain>
    </source>
</reference>
<reference evidence="7" key="1">
    <citation type="journal article" date="2021" name="PeerJ">
        <title>Extensive microbial diversity within the chicken gut microbiome revealed by metagenomics and culture.</title>
        <authorList>
            <person name="Gilroy R."/>
            <person name="Ravi A."/>
            <person name="Getino M."/>
            <person name="Pursley I."/>
            <person name="Horton D.L."/>
            <person name="Alikhan N.F."/>
            <person name="Baker D."/>
            <person name="Gharbi K."/>
            <person name="Hall N."/>
            <person name="Watson M."/>
            <person name="Adriaenssens E.M."/>
            <person name="Foster-Nyarko E."/>
            <person name="Jarju S."/>
            <person name="Secka A."/>
            <person name="Antonio M."/>
            <person name="Oren A."/>
            <person name="Chaudhuri R.R."/>
            <person name="La Ragione R."/>
            <person name="Hildebrand F."/>
            <person name="Pallen M.J."/>
        </authorList>
    </citation>
    <scope>NUCLEOTIDE SEQUENCE</scope>
    <source>
        <strain evidence="7">CHK188-5543</strain>
    </source>
</reference>
<dbReference type="PROSITE" id="PS50109">
    <property type="entry name" value="HIS_KIN"/>
    <property type="match status" value="1"/>
</dbReference>
<organism evidence="7 8">
    <name type="scientific">Candidatus Anaerotruncus excrementipullorum</name>
    <dbReference type="NCBI Taxonomy" id="2838465"/>
    <lineage>
        <taxon>Bacteria</taxon>
        <taxon>Bacillati</taxon>
        <taxon>Bacillota</taxon>
        <taxon>Clostridia</taxon>
        <taxon>Eubacteriales</taxon>
        <taxon>Oscillospiraceae</taxon>
        <taxon>Anaerotruncus</taxon>
    </lineage>
</organism>
<dbReference type="GO" id="GO:0004673">
    <property type="term" value="F:protein histidine kinase activity"/>
    <property type="evidence" value="ECO:0007669"/>
    <property type="project" value="UniProtKB-EC"/>
</dbReference>
<name>A0A9D1WRT0_9FIRM</name>
<dbReference type="Proteomes" id="UP000886800">
    <property type="component" value="Unassembled WGS sequence"/>
</dbReference>
<evidence type="ECO:0000259" key="6">
    <source>
        <dbReference type="PROSITE" id="PS50109"/>
    </source>
</evidence>
<feature type="domain" description="Histidine kinase" evidence="6">
    <location>
        <begin position="131"/>
        <end position="350"/>
    </location>
</feature>
<protein>
    <recommendedName>
        <fullName evidence="2">histidine kinase</fullName>
        <ecNumber evidence="2">2.7.13.3</ecNumber>
    </recommendedName>
</protein>
<evidence type="ECO:0000313" key="7">
    <source>
        <dbReference type="EMBL" id="HIX66008.1"/>
    </source>
</evidence>
<evidence type="ECO:0000256" key="5">
    <source>
        <dbReference type="ARBA" id="ARBA00023012"/>
    </source>
</evidence>
<proteinExistence type="predicted"/>
<gene>
    <name evidence="7" type="ORF">H9736_07135</name>
</gene>
<accession>A0A9D1WRT0</accession>
<evidence type="ECO:0000256" key="2">
    <source>
        <dbReference type="ARBA" id="ARBA00012438"/>
    </source>
</evidence>
<comment type="catalytic activity">
    <reaction evidence="1">
        <text>ATP + protein L-histidine = ADP + protein N-phospho-L-histidine.</text>
        <dbReference type="EC" id="2.7.13.3"/>
    </reaction>
</comment>
<dbReference type="PRINTS" id="PR00344">
    <property type="entry name" value="BCTRLSENSOR"/>
</dbReference>
<dbReference type="InterPro" id="IPR004358">
    <property type="entry name" value="Sig_transdc_His_kin-like_C"/>
</dbReference>
<dbReference type="EC" id="2.7.13.3" evidence="2"/>
<dbReference type="InterPro" id="IPR050736">
    <property type="entry name" value="Sensor_HK_Regulatory"/>
</dbReference>
<dbReference type="SUPFAM" id="SSF55874">
    <property type="entry name" value="ATPase domain of HSP90 chaperone/DNA topoisomerase II/histidine kinase"/>
    <property type="match status" value="1"/>
</dbReference>
<dbReference type="Pfam" id="PF02518">
    <property type="entry name" value="HATPase_c"/>
    <property type="match status" value="1"/>
</dbReference>
<dbReference type="InterPro" id="IPR005467">
    <property type="entry name" value="His_kinase_dom"/>
</dbReference>
<dbReference type="EMBL" id="DXES01000157">
    <property type="protein sequence ID" value="HIX66008.1"/>
    <property type="molecule type" value="Genomic_DNA"/>
</dbReference>
<dbReference type="Gene3D" id="3.30.565.10">
    <property type="entry name" value="Histidine kinase-like ATPase, C-terminal domain"/>
    <property type="match status" value="1"/>
</dbReference>
<evidence type="ECO:0000256" key="3">
    <source>
        <dbReference type="ARBA" id="ARBA00022679"/>
    </source>
</evidence>
<keyword evidence="4 7" id="KW-0418">Kinase</keyword>
<sequence>MNQKNGGSFLEQLCQLYQRSQLPAAFLDASFTVLWASDSILELLPGLQRPAGALELLEGRDPAAIRQEIASQGHFVSRDPSLLFSGRGVTLCLAGRDSRGPVYLLQPAGETEDSSPRHIRQPQGSDRAMGAFNSRFREALSQIFLALDQLREPPPGGSPDDAPLGQLNRQAYQLLRQVLLITTYSESAYTRPMVQAAPGTALDLFGALRQLCASCGDLLEESGIPLDWEIPKGRFPVLCHRRELEMIFLNLVANSCRFTRPENGLLVRARAWGSCGMVTVSDRGRGIPAHVQPLVFQPYYSYCPARGPFGGLGLGLSCVKGLATALGGTVALTSREGEGTSVTFTLPCAPHRLPLALEATAREYLADRFSPVRVLLCDSIPPPE</sequence>
<dbReference type="SMART" id="SM00387">
    <property type="entry name" value="HATPase_c"/>
    <property type="match status" value="1"/>
</dbReference>
<comment type="caution">
    <text evidence="7">The sequence shown here is derived from an EMBL/GenBank/DDBJ whole genome shotgun (WGS) entry which is preliminary data.</text>
</comment>
<evidence type="ECO:0000256" key="4">
    <source>
        <dbReference type="ARBA" id="ARBA00022777"/>
    </source>
</evidence>
<dbReference type="PANTHER" id="PTHR43711">
    <property type="entry name" value="TWO-COMPONENT HISTIDINE KINASE"/>
    <property type="match status" value="1"/>
</dbReference>
<evidence type="ECO:0000256" key="1">
    <source>
        <dbReference type="ARBA" id="ARBA00000085"/>
    </source>
</evidence>
<dbReference type="InterPro" id="IPR036890">
    <property type="entry name" value="HATPase_C_sf"/>
</dbReference>
<dbReference type="AlphaFoldDB" id="A0A9D1WRT0"/>
<dbReference type="InterPro" id="IPR003594">
    <property type="entry name" value="HATPase_dom"/>
</dbReference>